<reference evidence="5" key="1">
    <citation type="submission" date="2019-08" db="EMBL/GenBank/DDBJ databases">
        <authorList>
            <person name="Kucharzyk K."/>
            <person name="Murdoch R.W."/>
            <person name="Higgins S."/>
            <person name="Loffler F."/>
        </authorList>
    </citation>
    <scope>NUCLEOTIDE SEQUENCE</scope>
</reference>
<accession>A0A644TG64</accession>
<dbReference type="InterPro" id="IPR002792">
    <property type="entry name" value="TRAM_dom"/>
</dbReference>
<proteinExistence type="predicted"/>
<dbReference type="Gene3D" id="2.40.50.140">
    <property type="entry name" value="Nucleic acid-binding proteins"/>
    <property type="match status" value="1"/>
</dbReference>
<dbReference type="InterPro" id="IPR010280">
    <property type="entry name" value="U5_MeTrfase_fam"/>
</dbReference>
<evidence type="ECO:0000256" key="2">
    <source>
        <dbReference type="ARBA" id="ARBA00022679"/>
    </source>
</evidence>
<keyword evidence="1 5" id="KW-0489">Methyltransferase</keyword>
<dbReference type="EMBL" id="VSSQ01000030">
    <property type="protein sequence ID" value="MPL65968.1"/>
    <property type="molecule type" value="Genomic_DNA"/>
</dbReference>
<dbReference type="Pfam" id="PF01938">
    <property type="entry name" value="TRAM"/>
    <property type="match status" value="1"/>
</dbReference>
<dbReference type="Gene3D" id="3.40.50.150">
    <property type="entry name" value="Vaccinia Virus protein VP39"/>
    <property type="match status" value="2"/>
</dbReference>
<dbReference type="SUPFAM" id="SSF53335">
    <property type="entry name" value="S-adenosyl-L-methionine-dependent methyltransferases"/>
    <property type="match status" value="1"/>
</dbReference>
<comment type="caution">
    <text evidence="5">The sequence shown here is derived from an EMBL/GenBank/DDBJ whole genome shotgun (WGS) entry which is preliminary data.</text>
</comment>
<dbReference type="PANTHER" id="PTHR11061">
    <property type="entry name" value="RNA M5U METHYLTRANSFERASE"/>
    <property type="match status" value="1"/>
</dbReference>
<organism evidence="5">
    <name type="scientific">bioreactor metagenome</name>
    <dbReference type="NCBI Taxonomy" id="1076179"/>
    <lineage>
        <taxon>unclassified sequences</taxon>
        <taxon>metagenomes</taxon>
        <taxon>ecological metagenomes</taxon>
    </lineage>
</organism>
<keyword evidence="3" id="KW-0949">S-adenosyl-L-methionine</keyword>
<evidence type="ECO:0000256" key="3">
    <source>
        <dbReference type="ARBA" id="ARBA00022691"/>
    </source>
</evidence>
<gene>
    <name evidence="5" type="primary">rlmD_2</name>
    <name evidence="5" type="ORF">SDC9_11633</name>
</gene>
<evidence type="ECO:0000259" key="4">
    <source>
        <dbReference type="PROSITE" id="PS50926"/>
    </source>
</evidence>
<name>A0A644TG64_9ZZZZ</name>
<dbReference type="Pfam" id="PF05958">
    <property type="entry name" value="tRNA_U5-meth_tr"/>
    <property type="match status" value="1"/>
</dbReference>
<dbReference type="PANTHER" id="PTHR11061:SF30">
    <property type="entry name" value="TRNA (URACIL(54)-C(5))-METHYLTRANSFERASE"/>
    <property type="match status" value="1"/>
</dbReference>
<sequence>MADRRILNVEKLASGGDGIAFSDGQVVFIPFSIPGERLLCHITEETADFLRAEILENLSASPYRVAAPCPLFGDCGGCDLQHIEYSRQLELKGQIFAESLSRIAKLPEQEFSLRASAPYAYRNRVELHVTADQGFGYMKRGSGNAIRAPGCPIAAKPISDWLKTQNRKGKPSKELQARIGPKERFVLFAQSGPLKIEGLDAKAQALVGGRSYRFPLSHFFQSNLTMTELLLREALSGISGTRALDLYAGAGLFAAGLAESFDEVTLVESDTLSLEAARENVNARKARFVPTEVEEWIRAESARSRRGAAAPIDWIVADPPRSGLSPSTRTWLKNAAVGGMSYISCNHATMARDLGDLCSSGWKIDSLTVFDFYPQTGHIEALARLSPPKAPKTGG</sequence>
<keyword evidence="2 5" id="KW-0808">Transferase</keyword>
<dbReference type="InterPro" id="IPR029063">
    <property type="entry name" value="SAM-dependent_MTases_sf"/>
</dbReference>
<feature type="domain" description="TRAM" evidence="4">
    <location>
        <begin position="1"/>
        <end position="56"/>
    </location>
</feature>
<dbReference type="SUPFAM" id="SSF50249">
    <property type="entry name" value="Nucleic acid-binding proteins"/>
    <property type="match status" value="1"/>
</dbReference>
<evidence type="ECO:0000256" key="1">
    <source>
        <dbReference type="ARBA" id="ARBA00022603"/>
    </source>
</evidence>
<dbReference type="CDD" id="cd02440">
    <property type="entry name" value="AdoMet_MTases"/>
    <property type="match status" value="1"/>
</dbReference>
<protein>
    <submittedName>
        <fullName evidence="5">23S rRNA (Uracil(1939)-C(5))-methyltransferase RlmD</fullName>
        <ecNumber evidence="5">2.1.1.190</ecNumber>
    </submittedName>
</protein>
<evidence type="ECO:0000313" key="5">
    <source>
        <dbReference type="EMBL" id="MPL65968.1"/>
    </source>
</evidence>
<dbReference type="AlphaFoldDB" id="A0A644TG64"/>
<dbReference type="EC" id="2.1.1.190" evidence="5"/>
<dbReference type="PROSITE" id="PS51687">
    <property type="entry name" value="SAM_MT_RNA_M5U"/>
    <property type="match status" value="1"/>
</dbReference>
<dbReference type="PROSITE" id="PS50926">
    <property type="entry name" value="TRAM"/>
    <property type="match status" value="1"/>
</dbReference>
<dbReference type="GO" id="GO:0070041">
    <property type="term" value="F:rRNA (uridine-C5-)-methyltransferase activity"/>
    <property type="evidence" value="ECO:0007669"/>
    <property type="project" value="TreeGrafter"/>
</dbReference>
<dbReference type="InterPro" id="IPR012340">
    <property type="entry name" value="NA-bd_OB-fold"/>
</dbReference>
<dbReference type="GO" id="GO:0070475">
    <property type="term" value="P:rRNA base methylation"/>
    <property type="evidence" value="ECO:0007669"/>
    <property type="project" value="TreeGrafter"/>
</dbReference>